<dbReference type="STRING" id="1798553.A3H70_03500"/>
<dbReference type="InterPro" id="IPR002156">
    <property type="entry name" value="RNaseH_domain"/>
</dbReference>
<feature type="domain" description="RNase H type-1" evidence="1">
    <location>
        <begin position="1"/>
        <end position="130"/>
    </location>
</feature>
<dbReference type="PROSITE" id="PS50879">
    <property type="entry name" value="RNASE_H_1"/>
    <property type="match status" value="1"/>
</dbReference>
<dbReference type="PANTHER" id="PTHR48475">
    <property type="entry name" value="RIBONUCLEASE H"/>
    <property type="match status" value="1"/>
</dbReference>
<evidence type="ECO:0000259" key="1">
    <source>
        <dbReference type="PROSITE" id="PS50879"/>
    </source>
</evidence>
<reference evidence="2 3" key="1">
    <citation type="journal article" date="2016" name="Nat. Commun.">
        <title>Thousands of microbial genomes shed light on interconnected biogeochemical processes in an aquifer system.</title>
        <authorList>
            <person name="Anantharaman K."/>
            <person name="Brown C.T."/>
            <person name="Hug L.A."/>
            <person name="Sharon I."/>
            <person name="Castelle C.J."/>
            <person name="Probst A.J."/>
            <person name="Thomas B.C."/>
            <person name="Singh A."/>
            <person name="Wilkins M.J."/>
            <person name="Karaoz U."/>
            <person name="Brodie E.L."/>
            <person name="Williams K.H."/>
            <person name="Hubbard S.S."/>
            <person name="Banfield J.F."/>
        </authorList>
    </citation>
    <scope>NUCLEOTIDE SEQUENCE [LARGE SCALE GENOMIC DNA]</scope>
</reference>
<sequence>MKLTIYTDGGARGNPGPAGIGAVILNDKNKIVKEISRYIGVATNNQAEYHALIAGLQSAKELGATEVSVVMDSELVIKQLKQEYKVRDKNLGPLFIKVWNLLPEFKKHTLRHVLRHKNKKADELVNKALDSAV</sequence>
<dbReference type="InterPro" id="IPR036397">
    <property type="entry name" value="RNaseH_sf"/>
</dbReference>
<evidence type="ECO:0000313" key="3">
    <source>
        <dbReference type="Proteomes" id="UP000178109"/>
    </source>
</evidence>
<dbReference type="SUPFAM" id="SSF53098">
    <property type="entry name" value="Ribonuclease H-like"/>
    <property type="match status" value="1"/>
</dbReference>
<protein>
    <recommendedName>
        <fullName evidence="1">RNase H type-1 domain-containing protein</fullName>
    </recommendedName>
</protein>
<dbReference type="CDD" id="cd09279">
    <property type="entry name" value="RNase_HI_like"/>
    <property type="match status" value="1"/>
</dbReference>
<dbReference type="InterPro" id="IPR012337">
    <property type="entry name" value="RNaseH-like_sf"/>
</dbReference>
<evidence type="ECO:0000313" key="2">
    <source>
        <dbReference type="EMBL" id="OGY92279.1"/>
    </source>
</evidence>
<comment type="caution">
    <text evidence="2">The sequence shown here is derived from an EMBL/GenBank/DDBJ whole genome shotgun (WGS) entry which is preliminary data.</text>
</comment>
<dbReference type="Gene3D" id="3.30.420.10">
    <property type="entry name" value="Ribonuclease H-like superfamily/Ribonuclease H"/>
    <property type="match status" value="1"/>
</dbReference>
<proteinExistence type="predicted"/>
<dbReference type="EMBL" id="MHKO01000025">
    <property type="protein sequence ID" value="OGY92279.1"/>
    <property type="molecule type" value="Genomic_DNA"/>
</dbReference>
<dbReference type="Proteomes" id="UP000178109">
    <property type="component" value="Unassembled WGS sequence"/>
</dbReference>
<dbReference type="GO" id="GO:0003676">
    <property type="term" value="F:nucleic acid binding"/>
    <property type="evidence" value="ECO:0007669"/>
    <property type="project" value="InterPro"/>
</dbReference>
<name>A0A1G2BUL8_9BACT</name>
<gene>
    <name evidence="2" type="ORF">A3H70_03500</name>
</gene>
<dbReference type="AlphaFoldDB" id="A0A1G2BUL8"/>
<dbReference type="Pfam" id="PF13456">
    <property type="entry name" value="RVT_3"/>
    <property type="match status" value="1"/>
</dbReference>
<organism evidence="2 3">
    <name type="scientific">Candidatus Komeilibacteria bacterium RIFCSPLOWO2_02_FULL_48_11</name>
    <dbReference type="NCBI Taxonomy" id="1798553"/>
    <lineage>
        <taxon>Bacteria</taxon>
        <taxon>Candidatus Komeiliibacteriota</taxon>
    </lineage>
</organism>
<accession>A0A1G2BUL8</accession>
<dbReference type="GO" id="GO:0004523">
    <property type="term" value="F:RNA-DNA hybrid ribonuclease activity"/>
    <property type="evidence" value="ECO:0007669"/>
    <property type="project" value="InterPro"/>
</dbReference>
<dbReference type="PANTHER" id="PTHR48475:SF1">
    <property type="entry name" value="RNASE H TYPE-1 DOMAIN-CONTAINING PROTEIN"/>
    <property type="match status" value="1"/>
</dbReference>